<feature type="coiled-coil region" evidence="1">
    <location>
        <begin position="34"/>
        <end position="61"/>
    </location>
</feature>
<gene>
    <name evidence="3" type="ORF">UN65_06465</name>
</gene>
<organism evidence="3 4">
    <name type="scientific">Flavobacterium columnare</name>
    <dbReference type="NCBI Taxonomy" id="996"/>
    <lineage>
        <taxon>Bacteria</taxon>
        <taxon>Pseudomonadati</taxon>
        <taxon>Bacteroidota</taxon>
        <taxon>Flavobacteriia</taxon>
        <taxon>Flavobacteriales</taxon>
        <taxon>Flavobacteriaceae</taxon>
        <taxon>Flavobacterium</taxon>
    </lineage>
</organism>
<dbReference type="Proteomes" id="UP000304840">
    <property type="component" value="Chromosome"/>
</dbReference>
<keyword evidence="1" id="KW-0175">Coiled coil</keyword>
<dbReference type="RefSeq" id="WP_077225007.1">
    <property type="nucleotide sequence ID" value="NZ_CP010992.1"/>
</dbReference>
<keyword evidence="2" id="KW-1133">Transmembrane helix</keyword>
<dbReference type="AlphaFoldDB" id="A0AAI8CH65"/>
<reference evidence="4" key="1">
    <citation type="submission" date="2016-03" db="EMBL/GenBank/DDBJ databases">
        <title>Flavobacterium columnare strain B185, complete genome.</title>
        <authorList>
            <person name="Sundberg L.-R."/>
            <person name="Papponen P."/>
            <person name="Laanto E."/>
        </authorList>
    </citation>
    <scope>NUCLEOTIDE SEQUENCE [LARGE SCALE GENOMIC DNA]</scope>
    <source>
        <strain evidence="4">B185</strain>
    </source>
</reference>
<evidence type="ECO:0000313" key="4">
    <source>
        <dbReference type="Proteomes" id="UP000304840"/>
    </source>
</evidence>
<evidence type="ECO:0000313" key="3">
    <source>
        <dbReference type="EMBL" id="AMO20045.1"/>
    </source>
</evidence>
<proteinExistence type="predicted"/>
<protein>
    <submittedName>
        <fullName evidence="3">Uncharacterized protein</fullName>
    </submittedName>
</protein>
<accession>A0AAI8CH65</accession>
<dbReference type="EMBL" id="CP010992">
    <property type="protein sequence ID" value="AMO20045.1"/>
    <property type="molecule type" value="Genomic_DNA"/>
</dbReference>
<feature type="transmembrane region" description="Helical" evidence="2">
    <location>
        <begin position="7"/>
        <end position="25"/>
    </location>
</feature>
<sequence length="199" mass="23383">MDKIIESLISSGVPAIVIIAGLYFGKNLIEHFFNETIELKKKELEQENKNFQHQLDAKLQEFNVKFSSLHTERAQVIKELYQKMLKLQSSLHNIFKYEPTNFKNNNEPIVLYTNSFADFKKYYLENKIYFSESTTNKIDSFTENYSKITLEFIELIQNEGDKLNEWKILSKNSSSYTSEIINVLIIDFRNLLGVETLKQ</sequence>
<keyword evidence="2" id="KW-0472">Membrane</keyword>
<keyword evidence="2" id="KW-0812">Transmembrane</keyword>
<reference evidence="3 4" key="2">
    <citation type="submission" date="2019-05" db="EMBL/GenBank/DDBJ databases">
        <authorList>
            <person name="Ravantti J.J."/>
        </authorList>
    </citation>
    <scope>NUCLEOTIDE SEQUENCE [LARGE SCALE GENOMIC DNA]</scope>
    <source>
        <strain evidence="3 4">B185</strain>
    </source>
</reference>
<evidence type="ECO:0000256" key="1">
    <source>
        <dbReference type="SAM" id="Coils"/>
    </source>
</evidence>
<evidence type="ECO:0000256" key="2">
    <source>
        <dbReference type="SAM" id="Phobius"/>
    </source>
</evidence>
<name>A0AAI8CH65_9FLAO</name>